<dbReference type="EMBL" id="VSRR010059638">
    <property type="protein sequence ID" value="MPC82389.1"/>
    <property type="molecule type" value="Genomic_DNA"/>
</dbReference>
<dbReference type="Proteomes" id="UP000324222">
    <property type="component" value="Unassembled WGS sequence"/>
</dbReference>
<proteinExistence type="predicted"/>
<sequence>MASLPTRDSFAHSIESSRYSFALILNLYPTHPSHYTSESHSLTHNTTANTSSFSPSSHSYSRTHTHPLIIHLTAAPFPPYHSRYKDLPHPFLAIQFNHSTTFTSSLSFFSRTHNTPIPFPSPHQHNRPVFQHTQALDKIISLEAVESRVVVRRGLA</sequence>
<feature type="region of interest" description="Disordered" evidence="1">
    <location>
        <begin position="36"/>
        <end position="59"/>
    </location>
</feature>
<evidence type="ECO:0000256" key="1">
    <source>
        <dbReference type="SAM" id="MobiDB-lite"/>
    </source>
</evidence>
<gene>
    <name evidence="2" type="ORF">E2C01_077054</name>
</gene>
<feature type="compositionally biased region" description="Low complexity" evidence="1">
    <location>
        <begin position="46"/>
        <end position="59"/>
    </location>
</feature>
<feature type="compositionally biased region" description="Polar residues" evidence="1">
    <location>
        <begin position="36"/>
        <end position="45"/>
    </location>
</feature>
<reference evidence="2 3" key="1">
    <citation type="submission" date="2019-05" db="EMBL/GenBank/DDBJ databases">
        <title>Another draft genome of Portunus trituberculatus and its Hox gene families provides insights of decapod evolution.</title>
        <authorList>
            <person name="Jeong J.-H."/>
            <person name="Song I."/>
            <person name="Kim S."/>
            <person name="Choi T."/>
            <person name="Kim D."/>
            <person name="Ryu S."/>
            <person name="Kim W."/>
        </authorList>
    </citation>
    <scope>NUCLEOTIDE SEQUENCE [LARGE SCALE GENOMIC DNA]</scope>
    <source>
        <tissue evidence="2">Muscle</tissue>
    </source>
</reference>
<comment type="caution">
    <text evidence="2">The sequence shown here is derived from an EMBL/GenBank/DDBJ whole genome shotgun (WGS) entry which is preliminary data.</text>
</comment>
<organism evidence="2 3">
    <name type="scientific">Portunus trituberculatus</name>
    <name type="common">Swimming crab</name>
    <name type="synonym">Neptunus trituberculatus</name>
    <dbReference type="NCBI Taxonomy" id="210409"/>
    <lineage>
        <taxon>Eukaryota</taxon>
        <taxon>Metazoa</taxon>
        <taxon>Ecdysozoa</taxon>
        <taxon>Arthropoda</taxon>
        <taxon>Crustacea</taxon>
        <taxon>Multicrustacea</taxon>
        <taxon>Malacostraca</taxon>
        <taxon>Eumalacostraca</taxon>
        <taxon>Eucarida</taxon>
        <taxon>Decapoda</taxon>
        <taxon>Pleocyemata</taxon>
        <taxon>Brachyura</taxon>
        <taxon>Eubrachyura</taxon>
        <taxon>Portunoidea</taxon>
        <taxon>Portunidae</taxon>
        <taxon>Portuninae</taxon>
        <taxon>Portunus</taxon>
    </lineage>
</organism>
<evidence type="ECO:0000313" key="2">
    <source>
        <dbReference type="EMBL" id="MPC82389.1"/>
    </source>
</evidence>
<dbReference type="AlphaFoldDB" id="A0A5B7IKE0"/>
<protein>
    <submittedName>
        <fullName evidence="2">Uncharacterized protein</fullName>
    </submittedName>
</protein>
<evidence type="ECO:0000313" key="3">
    <source>
        <dbReference type="Proteomes" id="UP000324222"/>
    </source>
</evidence>
<keyword evidence="3" id="KW-1185">Reference proteome</keyword>
<accession>A0A5B7IKE0</accession>
<name>A0A5B7IKE0_PORTR</name>